<evidence type="ECO:0000256" key="4">
    <source>
        <dbReference type="ARBA" id="ARBA00022438"/>
    </source>
</evidence>
<feature type="active site" evidence="8">
    <location>
        <position position="272"/>
    </location>
</feature>
<evidence type="ECO:0000259" key="9">
    <source>
        <dbReference type="PROSITE" id="PS00631"/>
    </source>
</evidence>
<keyword evidence="11" id="KW-1185">Reference proteome</keyword>
<evidence type="ECO:0000313" key="10">
    <source>
        <dbReference type="EMBL" id="WZX30086.2"/>
    </source>
</evidence>
<dbReference type="PRINTS" id="PR00481">
    <property type="entry name" value="LAMNOPPTDASE"/>
</dbReference>
<dbReference type="CDD" id="cd00433">
    <property type="entry name" value="Peptidase_M17"/>
    <property type="match status" value="1"/>
</dbReference>
<dbReference type="InterPro" id="IPR043472">
    <property type="entry name" value="Macro_dom-like"/>
</dbReference>
<dbReference type="EMBL" id="CP138333">
    <property type="protein sequence ID" value="WZX30086.2"/>
    <property type="molecule type" value="Genomic_DNA"/>
</dbReference>
<dbReference type="InterPro" id="IPR000819">
    <property type="entry name" value="Peptidase_M17_C"/>
</dbReference>
<dbReference type="SUPFAM" id="SSF53187">
    <property type="entry name" value="Zn-dependent exopeptidases"/>
    <property type="match status" value="1"/>
</dbReference>
<evidence type="ECO:0000256" key="2">
    <source>
        <dbReference type="ARBA" id="ARBA00000967"/>
    </source>
</evidence>
<evidence type="ECO:0000256" key="7">
    <source>
        <dbReference type="ARBA" id="ARBA00049972"/>
    </source>
</evidence>
<feature type="binding site" evidence="8">
    <location>
        <position position="265"/>
    </location>
    <ligand>
        <name>Mn(2+)</name>
        <dbReference type="ChEBI" id="CHEBI:29035"/>
        <label>2</label>
    </ligand>
</feature>
<proteinExistence type="inferred from homology"/>
<evidence type="ECO:0000256" key="5">
    <source>
        <dbReference type="ARBA" id="ARBA00022670"/>
    </source>
</evidence>
<dbReference type="PANTHER" id="PTHR11963:SF23">
    <property type="entry name" value="CYTOSOL AMINOPEPTIDASE"/>
    <property type="match status" value="1"/>
</dbReference>
<comment type="subcellular location">
    <subcellularLocation>
        <location evidence="8">Cytoplasm</location>
    </subcellularLocation>
</comment>
<gene>
    <name evidence="8" type="primary">pepA</name>
    <name evidence="10" type="ORF">RQP18_02605</name>
</gene>
<dbReference type="RefSeq" id="WP_373446110.1">
    <property type="nucleotide sequence ID" value="NZ_CP138333.2"/>
</dbReference>
<evidence type="ECO:0000256" key="8">
    <source>
        <dbReference type="HAMAP-Rule" id="MF_00181"/>
    </source>
</evidence>
<feature type="binding site" evidence="8">
    <location>
        <position position="344"/>
    </location>
    <ligand>
        <name>Mn(2+)</name>
        <dbReference type="ChEBI" id="CHEBI:29035"/>
        <label>2</label>
    </ligand>
</feature>
<feature type="binding site" evidence="8">
    <location>
        <position position="344"/>
    </location>
    <ligand>
        <name>Mn(2+)</name>
        <dbReference type="ChEBI" id="CHEBI:29035"/>
        <label>1</label>
    </ligand>
</feature>
<organism evidence="10 11">
    <name type="scientific">Salinicoccus bachuensis</name>
    <dbReference type="NCBI Taxonomy" id="3136731"/>
    <lineage>
        <taxon>Bacteria</taxon>
        <taxon>Bacillati</taxon>
        <taxon>Bacillota</taxon>
        <taxon>Bacilli</taxon>
        <taxon>Bacillales</taxon>
        <taxon>Staphylococcaceae</taxon>
        <taxon>Salinicoccus</taxon>
    </lineage>
</organism>
<reference evidence="11" key="1">
    <citation type="submission" date="2023-10" db="EMBL/GenBank/DDBJ databases">
        <title>Genome analysis and identification of Salinococcus sp. Bachu38 nov., a PGPR from the rhizosphere of Tamarix.</title>
        <authorList>
            <person name="Liang Z."/>
            <person name="Zhang X."/>
            <person name="Jia J."/>
            <person name="Chen X."/>
            <person name="Wang Y."/>
            <person name="Wang Q."/>
            <person name="Wang R."/>
        </authorList>
    </citation>
    <scope>NUCLEOTIDE SEQUENCE [LARGE SCALE GENOMIC DNA]</scope>
    <source>
        <strain evidence="11">Bachu38</strain>
    </source>
</reference>
<protein>
    <recommendedName>
        <fullName evidence="8">Probable cytosol aminopeptidase</fullName>
        <ecNumber evidence="8">3.4.11.1</ecNumber>
    </recommendedName>
    <alternativeName>
        <fullName evidence="8">Leucine aminopeptidase</fullName>
        <shortName evidence="8">LAP</shortName>
        <ecNumber evidence="8">3.4.11.10</ecNumber>
    </alternativeName>
    <alternativeName>
        <fullName evidence="8">Leucyl aminopeptidase</fullName>
    </alternativeName>
</protein>
<feature type="binding site" evidence="8">
    <location>
        <position position="265"/>
    </location>
    <ligand>
        <name>Mn(2+)</name>
        <dbReference type="ChEBI" id="CHEBI:29035"/>
        <label>1</label>
    </ligand>
</feature>
<feature type="domain" description="Cytosol aminopeptidase" evidence="9">
    <location>
        <begin position="340"/>
        <end position="347"/>
    </location>
</feature>
<dbReference type="InterPro" id="IPR011356">
    <property type="entry name" value="Leucine_aapep/pepB"/>
</dbReference>
<keyword evidence="8" id="KW-0464">Manganese</keyword>
<comment type="cofactor">
    <cofactor evidence="8">
        <name>Mn(2+)</name>
        <dbReference type="ChEBI" id="CHEBI:29035"/>
    </cofactor>
    <text evidence="8">Binds 2 manganese ions per subunit.</text>
</comment>
<dbReference type="PANTHER" id="PTHR11963">
    <property type="entry name" value="LEUCINE AMINOPEPTIDASE-RELATED"/>
    <property type="match status" value="1"/>
</dbReference>
<comment type="catalytic activity">
    <reaction evidence="1 8">
        <text>Release of an N-terminal amino acid, Xaa-|-Yaa-, in which Xaa is preferably Leu, but may be other amino acids including Pro although not Arg or Lys, and Yaa may be Pro. Amino acid amides and methyl esters are also readily hydrolyzed, but rates on arylamides are exceedingly low.</text>
        <dbReference type="EC" id="3.4.11.1"/>
    </reaction>
</comment>
<dbReference type="Pfam" id="PF02789">
    <property type="entry name" value="Peptidase_M17_N"/>
    <property type="match status" value="1"/>
</dbReference>
<evidence type="ECO:0000313" key="11">
    <source>
        <dbReference type="Proteomes" id="UP001455384"/>
    </source>
</evidence>
<dbReference type="Gene3D" id="3.40.220.10">
    <property type="entry name" value="Leucine Aminopeptidase, subunit E, domain 1"/>
    <property type="match status" value="1"/>
</dbReference>
<feature type="binding site" evidence="8">
    <location>
        <position position="283"/>
    </location>
    <ligand>
        <name>Mn(2+)</name>
        <dbReference type="ChEBI" id="CHEBI:29035"/>
        <label>2</label>
    </ligand>
</feature>
<evidence type="ECO:0000256" key="6">
    <source>
        <dbReference type="ARBA" id="ARBA00022801"/>
    </source>
</evidence>
<evidence type="ECO:0000256" key="3">
    <source>
        <dbReference type="ARBA" id="ARBA00009528"/>
    </source>
</evidence>
<feature type="active site" evidence="8">
    <location>
        <position position="346"/>
    </location>
</feature>
<accession>A0ABZ3CJQ2</accession>
<keyword evidence="4 8" id="KW-0031">Aminopeptidase</keyword>
<feature type="binding site" evidence="8">
    <location>
        <position position="260"/>
    </location>
    <ligand>
        <name>Mn(2+)</name>
        <dbReference type="ChEBI" id="CHEBI:29035"/>
        <label>2</label>
    </ligand>
</feature>
<dbReference type="InterPro" id="IPR023042">
    <property type="entry name" value="Peptidase_M17_leu_NH2_pept"/>
</dbReference>
<keyword evidence="8" id="KW-0479">Metal-binding</keyword>
<keyword evidence="8" id="KW-0963">Cytoplasm</keyword>
<dbReference type="PROSITE" id="PS00631">
    <property type="entry name" value="CYTOSOL_AP"/>
    <property type="match status" value="1"/>
</dbReference>
<comment type="catalytic activity">
    <reaction evidence="2 8">
        <text>Release of an N-terminal amino acid, preferentially leucine, but not glutamic or aspartic acids.</text>
        <dbReference type="EC" id="3.4.11.10"/>
    </reaction>
</comment>
<keyword evidence="6 8" id="KW-0378">Hydrolase</keyword>
<dbReference type="Pfam" id="PF00883">
    <property type="entry name" value="Peptidase_M17"/>
    <property type="match status" value="1"/>
</dbReference>
<evidence type="ECO:0000256" key="1">
    <source>
        <dbReference type="ARBA" id="ARBA00000135"/>
    </source>
</evidence>
<dbReference type="EC" id="3.4.11.1" evidence="8"/>
<dbReference type="SUPFAM" id="SSF52949">
    <property type="entry name" value="Macro domain-like"/>
    <property type="match status" value="1"/>
</dbReference>
<comment type="function">
    <text evidence="7 8">Presumably involved in the processing and regular turnover of intracellular proteins. Catalyzes the removal of unsubstituted N-terminal amino acids from various peptides.</text>
</comment>
<dbReference type="HAMAP" id="MF_00181">
    <property type="entry name" value="Cytosol_peptidase_M17"/>
    <property type="match status" value="1"/>
</dbReference>
<comment type="similarity">
    <text evidence="3 8">Belongs to the peptidase M17 family.</text>
</comment>
<dbReference type="Gene3D" id="3.40.630.10">
    <property type="entry name" value="Zn peptidases"/>
    <property type="match status" value="1"/>
</dbReference>
<feature type="binding site" evidence="8">
    <location>
        <position position="342"/>
    </location>
    <ligand>
        <name>Mn(2+)</name>
        <dbReference type="ChEBI" id="CHEBI:29035"/>
        <label>1</label>
    </ligand>
</feature>
<keyword evidence="5 8" id="KW-0645">Protease</keyword>
<sequence>MMEFQYRDKYVATDEPIIIGLPHEPARMENYEEVDTLLGGQMEDIIREDVLSTEFSTVTTTGVTIQRDYRKVIAVGLGKIEALDPVRLSEALGRMFQFLKDTDTVRGQILLDTFPVDIDLLAETMAIMAEVSVYEFNTYKTNQPPLFSEEAVFSITSRTDIEDRMSRYRKVGEGIVMARNFSETPPNIMTPEHMADKIAAVFRSHPHVTGEVKNDEVLEEEGYGLITAVGKASQSKPRLVTIEYRHPEAKGYRPIALVGKGITFDTGGYSIKTKTGMPEMKYDMSGAANVVGMIHAISEMGLPVHVIGVVALAENMVDGNAMRPDDVYVSHSGQSVEIKNTDAEGRLVLGDAVFHASQYAPSLIMDFATLTGAVVAALGTERTGVFTNKDAAFLTPLVEMTKYTGEEVWHLPISDIEEKNVRQSQVADLTNHVEKPGRASFAACFIKQFANGTPWIHFDIAGTGTSDKETPYGPKGATGVMIRTIVKLFETGNVHE</sequence>
<dbReference type="Proteomes" id="UP001455384">
    <property type="component" value="Chromosome"/>
</dbReference>
<dbReference type="InterPro" id="IPR008283">
    <property type="entry name" value="Peptidase_M17_N"/>
</dbReference>
<name>A0ABZ3CJQ2_9STAP</name>
<dbReference type="EC" id="3.4.11.10" evidence="8"/>